<proteinExistence type="inferred from homology"/>
<feature type="domain" description="4Fe-4S ferredoxin-type" evidence="10">
    <location>
        <begin position="150"/>
        <end position="180"/>
    </location>
</feature>
<feature type="domain" description="2Fe-2S ferredoxin-type" evidence="9">
    <location>
        <begin position="18"/>
        <end position="103"/>
    </location>
</feature>
<protein>
    <recommendedName>
        <fullName evidence="8">Succinate dehydrogenase iron-sulfur subunit</fullName>
        <ecNumber evidence="8">1.3.5.1</ecNumber>
    </recommendedName>
</protein>
<comment type="cofactor">
    <cofactor evidence="8">
        <name>[2Fe-2S] cluster</name>
        <dbReference type="ChEBI" id="CHEBI:190135"/>
    </cofactor>
    <text evidence="8">Binds 1 [2Fe-2S] cluster.</text>
</comment>
<evidence type="ECO:0000259" key="9">
    <source>
        <dbReference type="PROSITE" id="PS51085"/>
    </source>
</evidence>
<sequence length="253" mass="27864">MRFVLRIWRQKDPCSQGRWVTYQVEGVEPDMSFLEMLDQLNENLLRRGEDPVAFESDCREGICGACGLVINGRPHGPRGGIATCQLYMREFRDGQTITIEPWRVTAFPILKDLVVDRSALDRVVQAGGYISVSTGQAPEANTYLVAHEVAERAFDFAHCIGCGACAAACKNGSALLFVGAKLAHLSLLPQGQVERDRRAMGMIEAMEREGFGACSFTRACESVCPKSISVEAIARAHWEYARAKLRKVFGSGT</sequence>
<dbReference type="InterPro" id="IPR009051">
    <property type="entry name" value="Helical_ferredxn"/>
</dbReference>
<evidence type="ECO:0000313" key="11">
    <source>
        <dbReference type="EMBL" id="CAF0702607.1"/>
    </source>
</evidence>
<dbReference type="GO" id="GO:0051538">
    <property type="term" value="F:3 iron, 4 sulfur cluster binding"/>
    <property type="evidence" value="ECO:0007669"/>
    <property type="project" value="UniProtKB-KW"/>
</dbReference>
<dbReference type="NCBIfam" id="TIGR00384">
    <property type="entry name" value="dhsB"/>
    <property type="match status" value="1"/>
</dbReference>
<dbReference type="EC" id="1.3.5.1" evidence="8"/>
<keyword evidence="7 8" id="KW-0411">Iron-sulfur</keyword>
<dbReference type="InterPro" id="IPR025192">
    <property type="entry name" value="Succ_DH/fum_Rdtase_N"/>
</dbReference>
<keyword evidence="4 8" id="KW-0479">Metal-binding</keyword>
<dbReference type="PANTHER" id="PTHR11921">
    <property type="entry name" value="SUCCINATE DEHYDROGENASE IRON-SULFUR PROTEIN"/>
    <property type="match status" value="1"/>
</dbReference>
<dbReference type="PANTHER" id="PTHR11921:SF41">
    <property type="entry name" value="SUCCINATE DEHYDROGENASE"/>
    <property type="match status" value="1"/>
</dbReference>
<reference evidence="11" key="1">
    <citation type="submission" date="2021-02" db="EMBL/GenBank/DDBJ databases">
        <authorList>
            <person name="Cremers G."/>
            <person name="Picone N."/>
        </authorList>
    </citation>
    <scope>NUCLEOTIDE SEQUENCE</scope>
    <source>
        <strain evidence="11">PQ17</strain>
    </source>
</reference>
<dbReference type="SUPFAM" id="SSF46548">
    <property type="entry name" value="alpha-helical ferredoxin"/>
    <property type="match status" value="1"/>
</dbReference>
<dbReference type="GO" id="GO:0022904">
    <property type="term" value="P:respiratory electron transport chain"/>
    <property type="evidence" value="ECO:0007669"/>
    <property type="project" value="TreeGrafter"/>
</dbReference>
<dbReference type="InterPro" id="IPR012675">
    <property type="entry name" value="Beta-grasp_dom_sf"/>
</dbReference>
<keyword evidence="3 8" id="KW-0001">2Fe-2S</keyword>
<evidence type="ECO:0000256" key="2">
    <source>
        <dbReference type="ARBA" id="ARBA00022485"/>
    </source>
</evidence>
<dbReference type="Pfam" id="PF13085">
    <property type="entry name" value="Fer2_3"/>
    <property type="match status" value="1"/>
</dbReference>
<keyword evidence="12" id="KW-1185">Reference proteome</keyword>
<dbReference type="Gene3D" id="1.10.1060.10">
    <property type="entry name" value="Alpha-helical ferredoxin"/>
    <property type="match status" value="1"/>
</dbReference>
<dbReference type="GO" id="GO:0051539">
    <property type="term" value="F:4 iron, 4 sulfur cluster binding"/>
    <property type="evidence" value="ECO:0007669"/>
    <property type="project" value="UniProtKB-KW"/>
</dbReference>
<comment type="caution">
    <text evidence="11">The sequence shown here is derived from an EMBL/GenBank/DDBJ whole genome shotgun (WGS) entry which is preliminary data.</text>
</comment>
<dbReference type="InterPro" id="IPR006058">
    <property type="entry name" value="2Fe2S_fd_BS"/>
</dbReference>
<dbReference type="PROSITE" id="PS51085">
    <property type="entry name" value="2FE2S_FER_2"/>
    <property type="match status" value="1"/>
</dbReference>
<dbReference type="Proteomes" id="UP000663859">
    <property type="component" value="Unassembled WGS sequence"/>
</dbReference>
<dbReference type="InterPro" id="IPR050573">
    <property type="entry name" value="SDH/FRD_Iron-Sulfur"/>
</dbReference>
<dbReference type="GO" id="GO:0046872">
    <property type="term" value="F:metal ion binding"/>
    <property type="evidence" value="ECO:0007669"/>
    <property type="project" value="UniProtKB-KW"/>
</dbReference>
<dbReference type="GO" id="GO:0051537">
    <property type="term" value="F:2 iron, 2 sulfur cluster binding"/>
    <property type="evidence" value="ECO:0007669"/>
    <property type="project" value="UniProtKB-KW"/>
</dbReference>
<dbReference type="RefSeq" id="WP_174582345.1">
    <property type="nucleotide sequence ID" value="NZ_CAJNOB010000045.1"/>
</dbReference>
<dbReference type="GO" id="GO:0008177">
    <property type="term" value="F:succinate dehydrogenase (quinone) activity"/>
    <property type="evidence" value="ECO:0007669"/>
    <property type="project" value="UniProtKB-EC"/>
</dbReference>
<keyword evidence="8" id="KW-0003">3Fe-4S</keyword>
<dbReference type="PROSITE" id="PS51379">
    <property type="entry name" value="4FE4S_FER_2"/>
    <property type="match status" value="1"/>
</dbReference>
<evidence type="ECO:0000256" key="8">
    <source>
        <dbReference type="RuleBase" id="RU361237"/>
    </source>
</evidence>
<comment type="similarity">
    <text evidence="1 8">Belongs to the succinate dehydrogenase/fumarate reductase iron-sulfur protein family.</text>
</comment>
<dbReference type="InterPro" id="IPR017896">
    <property type="entry name" value="4Fe4S_Fe-S-bd"/>
</dbReference>
<evidence type="ECO:0000256" key="4">
    <source>
        <dbReference type="ARBA" id="ARBA00022723"/>
    </source>
</evidence>
<dbReference type="SUPFAM" id="SSF54292">
    <property type="entry name" value="2Fe-2S ferredoxin-like"/>
    <property type="match status" value="1"/>
</dbReference>
<organism evidence="11 12">
    <name type="scientific">Candidatus Methylacidithermus pantelleriae</name>
    <dbReference type="NCBI Taxonomy" id="2744239"/>
    <lineage>
        <taxon>Bacteria</taxon>
        <taxon>Pseudomonadati</taxon>
        <taxon>Verrucomicrobiota</taxon>
        <taxon>Methylacidiphilae</taxon>
        <taxon>Methylacidiphilales</taxon>
        <taxon>Methylacidiphilaceae</taxon>
        <taxon>Candidatus Methylacidithermus</taxon>
    </lineage>
</organism>
<dbReference type="GO" id="GO:0006099">
    <property type="term" value="P:tricarboxylic acid cycle"/>
    <property type="evidence" value="ECO:0007669"/>
    <property type="project" value="InterPro"/>
</dbReference>
<keyword evidence="5 11" id="KW-0560">Oxidoreductase</keyword>
<evidence type="ECO:0000259" key="10">
    <source>
        <dbReference type="PROSITE" id="PS51379"/>
    </source>
</evidence>
<dbReference type="InterPro" id="IPR004489">
    <property type="entry name" value="Succ_DH/fum_Rdtase_Fe-S"/>
</dbReference>
<comment type="cofactor">
    <cofactor evidence="8">
        <name>[4Fe-4S] cluster</name>
        <dbReference type="ChEBI" id="CHEBI:49883"/>
    </cofactor>
    <text evidence="8">Binds 1 [4Fe-4S] cluster.</text>
</comment>
<accession>A0A8J2BMP0</accession>
<evidence type="ECO:0000256" key="7">
    <source>
        <dbReference type="ARBA" id="ARBA00023014"/>
    </source>
</evidence>
<evidence type="ECO:0000256" key="5">
    <source>
        <dbReference type="ARBA" id="ARBA00023002"/>
    </source>
</evidence>
<dbReference type="EMBL" id="CAJNOB010000045">
    <property type="protein sequence ID" value="CAF0702607.1"/>
    <property type="molecule type" value="Genomic_DNA"/>
</dbReference>
<dbReference type="Pfam" id="PF12838">
    <property type="entry name" value="Fer4_7"/>
    <property type="match status" value="1"/>
</dbReference>
<dbReference type="Gene3D" id="3.10.20.30">
    <property type="match status" value="1"/>
</dbReference>
<dbReference type="InterPro" id="IPR036010">
    <property type="entry name" value="2Fe-2S_ferredoxin-like_sf"/>
</dbReference>
<name>A0A8J2BMP0_9BACT</name>
<gene>
    <name evidence="11" type="primary">sdhB</name>
    <name evidence="11" type="ORF">MPNT_50131</name>
</gene>
<keyword evidence="2 8" id="KW-0004">4Fe-4S</keyword>
<dbReference type="PROSITE" id="PS00197">
    <property type="entry name" value="2FE2S_FER_1"/>
    <property type="match status" value="1"/>
</dbReference>
<comment type="catalytic activity">
    <reaction evidence="8">
        <text>a quinone + succinate = fumarate + a quinol</text>
        <dbReference type="Rhea" id="RHEA:40523"/>
        <dbReference type="ChEBI" id="CHEBI:24646"/>
        <dbReference type="ChEBI" id="CHEBI:29806"/>
        <dbReference type="ChEBI" id="CHEBI:30031"/>
        <dbReference type="ChEBI" id="CHEBI:132124"/>
        <dbReference type="EC" id="1.3.5.1"/>
    </reaction>
</comment>
<dbReference type="AlphaFoldDB" id="A0A8J2BMP0"/>
<evidence type="ECO:0000313" key="12">
    <source>
        <dbReference type="Proteomes" id="UP000663859"/>
    </source>
</evidence>
<evidence type="ECO:0000256" key="3">
    <source>
        <dbReference type="ARBA" id="ARBA00022714"/>
    </source>
</evidence>
<keyword evidence="6 8" id="KW-0408">Iron</keyword>
<dbReference type="InterPro" id="IPR001041">
    <property type="entry name" value="2Fe-2S_ferredoxin-type"/>
</dbReference>
<evidence type="ECO:0000256" key="1">
    <source>
        <dbReference type="ARBA" id="ARBA00009433"/>
    </source>
</evidence>
<dbReference type="NCBIfam" id="NF005746">
    <property type="entry name" value="PRK07570.1"/>
    <property type="match status" value="1"/>
</dbReference>
<dbReference type="GO" id="GO:0009055">
    <property type="term" value="F:electron transfer activity"/>
    <property type="evidence" value="ECO:0007669"/>
    <property type="project" value="InterPro"/>
</dbReference>
<evidence type="ECO:0000256" key="6">
    <source>
        <dbReference type="ARBA" id="ARBA00023004"/>
    </source>
</evidence>
<comment type="cofactor">
    <cofactor evidence="8">
        <name>[3Fe-4S] cluster</name>
        <dbReference type="ChEBI" id="CHEBI:21137"/>
    </cofactor>
    <text evidence="8">Binds 1 [3Fe-4S] cluster.</text>
</comment>